<name>A0AAE1CQ66_9GAST</name>
<protein>
    <submittedName>
        <fullName evidence="1">Uncharacterized protein</fullName>
    </submittedName>
</protein>
<comment type="caution">
    <text evidence="1">The sequence shown here is derived from an EMBL/GenBank/DDBJ whole genome shotgun (WGS) entry which is preliminary data.</text>
</comment>
<keyword evidence="2" id="KW-1185">Reference proteome</keyword>
<proteinExistence type="predicted"/>
<accession>A0AAE1CQ66</accession>
<organism evidence="1 2">
    <name type="scientific">Elysia crispata</name>
    <name type="common">lettuce slug</name>
    <dbReference type="NCBI Taxonomy" id="231223"/>
    <lineage>
        <taxon>Eukaryota</taxon>
        <taxon>Metazoa</taxon>
        <taxon>Spiralia</taxon>
        <taxon>Lophotrochozoa</taxon>
        <taxon>Mollusca</taxon>
        <taxon>Gastropoda</taxon>
        <taxon>Heterobranchia</taxon>
        <taxon>Euthyneura</taxon>
        <taxon>Panpulmonata</taxon>
        <taxon>Sacoglossa</taxon>
        <taxon>Placobranchoidea</taxon>
        <taxon>Plakobranchidae</taxon>
        <taxon>Elysia</taxon>
    </lineage>
</organism>
<evidence type="ECO:0000313" key="1">
    <source>
        <dbReference type="EMBL" id="KAK3726706.1"/>
    </source>
</evidence>
<gene>
    <name evidence="1" type="ORF">RRG08_017014</name>
</gene>
<reference evidence="1" key="1">
    <citation type="journal article" date="2023" name="G3 (Bethesda)">
        <title>A reference genome for the long-term kleptoplast-retaining sea slug Elysia crispata morphotype clarki.</title>
        <authorList>
            <person name="Eastman K.E."/>
            <person name="Pendleton A.L."/>
            <person name="Shaikh M.A."/>
            <person name="Suttiyut T."/>
            <person name="Ogas R."/>
            <person name="Tomko P."/>
            <person name="Gavelis G."/>
            <person name="Widhalm J.R."/>
            <person name="Wisecaver J.H."/>
        </authorList>
    </citation>
    <scope>NUCLEOTIDE SEQUENCE</scope>
    <source>
        <strain evidence="1">ECLA1</strain>
    </source>
</reference>
<evidence type="ECO:0000313" key="2">
    <source>
        <dbReference type="Proteomes" id="UP001283361"/>
    </source>
</evidence>
<sequence>MTVISRLTPAYTDCQVLPSLAVHREPVAAPTASCELSHQFSVLLRLIPSPMFLTSPWGFAFLLDPNWLTFESWGNLRPKYVKRERPQKVNWEIKKCRVRTFTIPTAEVPVDTSLKSLTQQCLSTLSYHRDHVRMFAGMLKKLSSSTREPNQAEGCLHHQLLQLVFEIFRKLCNPSIQSDLSVSRRAEFSTDRNKEEWKKRN</sequence>
<dbReference type="EMBL" id="JAWDGP010007289">
    <property type="protein sequence ID" value="KAK3726706.1"/>
    <property type="molecule type" value="Genomic_DNA"/>
</dbReference>
<dbReference type="AlphaFoldDB" id="A0AAE1CQ66"/>
<dbReference type="Proteomes" id="UP001283361">
    <property type="component" value="Unassembled WGS sequence"/>
</dbReference>